<gene>
    <name evidence="3" type="ORF">ACFSYJ_28780</name>
</gene>
<evidence type="ECO:0000259" key="2">
    <source>
        <dbReference type="Pfam" id="PF00109"/>
    </source>
</evidence>
<dbReference type="Proteomes" id="UP001597419">
    <property type="component" value="Unassembled WGS sequence"/>
</dbReference>
<dbReference type="EMBL" id="JBHUKU010000017">
    <property type="protein sequence ID" value="MFD2462637.1"/>
    <property type="molecule type" value="Genomic_DNA"/>
</dbReference>
<dbReference type="InterPro" id="IPR016039">
    <property type="entry name" value="Thiolase-like"/>
</dbReference>
<dbReference type="SUPFAM" id="SSF53901">
    <property type="entry name" value="Thiolase-like"/>
    <property type="match status" value="2"/>
</dbReference>
<feature type="domain" description="Beta-ketoacyl synthase-like N-terminal" evidence="2">
    <location>
        <begin position="52"/>
        <end position="197"/>
    </location>
</feature>
<reference evidence="4" key="1">
    <citation type="journal article" date="2019" name="Int. J. Syst. Evol. Microbiol.">
        <title>The Global Catalogue of Microorganisms (GCM) 10K type strain sequencing project: providing services to taxonomists for standard genome sequencing and annotation.</title>
        <authorList>
            <consortium name="The Broad Institute Genomics Platform"/>
            <consortium name="The Broad Institute Genome Sequencing Center for Infectious Disease"/>
            <person name="Wu L."/>
            <person name="Ma J."/>
        </authorList>
    </citation>
    <scope>NUCLEOTIDE SEQUENCE [LARGE SCALE GENOMIC DNA]</scope>
    <source>
        <strain evidence="4">CGMCC 4.7643</strain>
    </source>
</reference>
<sequence>MTAAVLTEWSALSPFGLGAAAFSAGVSRGVPAVTALGDGWDGPDGHAGLIPDFDPRVLLGRKGTRSMDRVTGIAVVAIDLLFQRLGGKATEYGAETGLVLGTGSGSVRSIMEFTREALTGDKPYHVDPALFPNTVLNRAAGQSAIWHGLKGPNTTIAGGALTGLLAVNYALRLHRGGHCAAVLCGAVEEYSTERAWLERTHGNGKRRLGEGGAVFLIESAELARASGRVPLASVPALAFAAFPDVLGARAALRGCVEKVLRRAGIGRAEVALVLPSEAEGAMAEVEELAIGDVVGAAPPRLGCKALIGDTSAAAAAFQLAAAVAIARGGDFALLTALDRDGTAGAAIIHKGHTGEGGPSR</sequence>
<dbReference type="PANTHER" id="PTHR11712:SF336">
    <property type="entry name" value="3-OXOACYL-[ACYL-CARRIER-PROTEIN] SYNTHASE, MITOCHONDRIAL"/>
    <property type="match status" value="1"/>
</dbReference>
<comment type="caution">
    <text evidence="3">The sequence shown here is derived from an EMBL/GenBank/DDBJ whole genome shotgun (WGS) entry which is preliminary data.</text>
</comment>
<keyword evidence="1" id="KW-0808">Transferase</keyword>
<keyword evidence="4" id="KW-1185">Reference proteome</keyword>
<evidence type="ECO:0000313" key="3">
    <source>
        <dbReference type="EMBL" id="MFD2462637.1"/>
    </source>
</evidence>
<name>A0ABW5GP28_9PSEU</name>
<proteinExistence type="predicted"/>
<accession>A0ABW5GP28</accession>
<dbReference type="Pfam" id="PF00109">
    <property type="entry name" value="ketoacyl-synt"/>
    <property type="match status" value="1"/>
</dbReference>
<dbReference type="InterPro" id="IPR014030">
    <property type="entry name" value="Ketoacyl_synth_N"/>
</dbReference>
<organism evidence="3 4">
    <name type="scientific">Amycolatopsis samaneae</name>
    <dbReference type="NCBI Taxonomy" id="664691"/>
    <lineage>
        <taxon>Bacteria</taxon>
        <taxon>Bacillati</taxon>
        <taxon>Actinomycetota</taxon>
        <taxon>Actinomycetes</taxon>
        <taxon>Pseudonocardiales</taxon>
        <taxon>Pseudonocardiaceae</taxon>
        <taxon>Amycolatopsis</taxon>
    </lineage>
</organism>
<dbReference type="InterPro" id="IPR000794">
    <property type="entry name" value="Beta-ketoacyl_synthase"/>
</dbReference>
<evidence type="ECO:0000256" key="1">
    <source>
        <dbReference type="ARBA" id="ARBA00022679"/>
    </source>
</evidence>
<evidence type="ECO:0000313" key="4">
    <source>
        <dbReference type="Proteomes" id="UP001597419"/>
    </source>
</evidence>
<protein>
    <submittedName>
        <fullName evidence="3">Beta-ketoacyl synthase N-terminal-like domain-containing protein</fullName>
    </submittedName>
</protein>
<dbReference type="Gene3D" id="3.40.47.10">
    <property type="match status" value="1"/>
</dbReference>
<dbReference type="PANTHER" id="PTHR11712">
    <property type="entry name" value="POLYKETIDE SYNTHASE-RELATED"/>
    <property type="match status" value="1"/>
</dbReference>
<dbReference type="RefSeq" id="WP_345403799.1">
    <property type="nucleotide sequence ID" value="NZ_BAABHG010000015.1"/>
</dbReference>